<evidence type="ECO:0000256" key="1">
    <source>
        <dbReference type="SAM" id="MobiDB-lite"/>
    </source>
</evidence>
<feature type="compositionally biased region" description="Basic and acidic residues" evidence="1">
    <location>
        <begin position="207"/>
        <end position="225"/>
    </location>
</feature>
<dbReference type="AlphaFoldDB" id="A0A7S1I7V6"/>
<dbReference type="Gene3D" id="3.30.70.330">
    <property type="match status" value="1"/>
</dbReference>
<dbReference type="InterPro" id="IPR012677">
    <property type="entry name" value="Nucleotide-bd_a/b_plait_sf"/>
</dbReference>
<dbReference type="InterPro" id="IPR035979">
    <property type="entry name" value="RBD_domain_sf"/>
</dbReference>
<accession>A0A7S1I7V6</accession>
<name>A0A7S1I7V6_9EUGL</name>
<evidence type="ECO:0008006" key="3">
    <source>
        <dbReference type="Google" id="ProtNLM"/>
    </source>
</evidence>
<sequence length="280" mass="31995">MFLCHVHKQKRYGRFLRVSQPESDPVRYECKSGTECKIPGTWKCPKCATLNDGTEASPTCNKCKHPWRDTSLESNTIILSSVPSTHTRKACTPLKDYLSQWGQVETIRAIRGHRAIVRFATVQAAKRAASVVHKVEDQQMFAKLVETSGSNKRKDRGDDEDEEEKPSKSQKVAHGVRAGIRGMRSGEKKKKIIKRKNERKHAKRREKYREQKKKEREAGIEDKSGPKGHLRRERKAKEAAEKAKASKKQADVEIKTAAKPEKREKTKPETAEKKKKKSKK</sequence>
<proteinExistence type="predicted"/>
<dbReference type="GO" id="GO:0003676">
    <property type="term" value="F:nucleic acid binding"/>
    <property type="evidence" value="ECO:0007669"/>
    <property type="project" value="InterPro"/>
</dbReference>
<feature type="region of interest" description="Disordered" evidence="1">
    <location>
        <begin position="144"/>
        <end position="280"/>
    </location>
</feature>
<feature type="compositionally biased region" description="Basic and acidic residues" evidence="1">
    <location>
        <begin position="235"/>
        <end position="272"/>
    </location>
</feature>
<feature type="compositionally biased region" description="Basic residues" evidence="1">
    <location>
        <begin position="187"/>
        <end position="206"/>
    </location>
</feature>
<gene>
    <name evidence="2" type="ORF">EGYM00392_LOCUS14940</name>
</gene>
<dbReference type="SUPFAM" id="SSF54928">
    <property type="entry name" value="RNA-binding domain, RBD"/>
    <property type="match status" value="1"/>
</dbReference>
<reference evidence="2" key="1">
    <citation type="submission" date="2021-01" db="EMBL/GenBank/DDBJ databases">
        <authorList>
            <person name="Corre E."/>
            <person name="Pelletier E."/>
            <person name="Niang G."/>
            <person name="Scheremetjew M."/>
            <person name="Finn R."/>
            <person name="Kale V."/>
            <person name="Holt S."/>
            <person name="Cochrane G."/>
            <person name="Meng A."/>
            <person name="Brown T."/>
            <person name="Cohen L."/>
        </authorList>
    </citation>
    <scope>NUCLEOTIDE SEQUENCE</scope>
    <source>
        <strain evidence="2">NIES-381</strain>
    </source>
</reference>
<dbReference type="EMBL" id="HBGA01041019">
    <property type="protein sequence ID" value="CAD9003856.1"/>
    <property type="molecule type" value="Transcribed_RNA"/>
</dbReference>
<evidence type="ECO:0000313" key="2">
    <source>
        <dbReference type="EMBL" id="CAD9003856.1"/>
    </source>
</evidence>
<protein>
    <recommendedName>
        <fullName evidence="3">RRM domain-containing protein</fullName>
    </recommendedName>
</protein>
<dbReference type="CDD" id="cd00590">
    <property type="entry name" value="RRM_SF"/>
    <property type="match status" value="1"/>
</dbReference>
<organism evidence="2">
    <name type="scientific">Eutreptiella gymnastica</name>
    <dbReference type="NCBI Taxonomy" id="73025"/>
    <lineage>
        <taxon>Eukaryota</taxon>
        <taxon>Discoba</taxon>
        <taxon>Euglenozoa</taxon>
        <taxon>Euglenida</taxon>
        <taxon>Spirocuta</taxon>
        <taxon>Euglenophyceae</taxon>
        <taxon>Eutreptiales</taxon>
        <taxon>Eutreptiaceae</taxon>
        <taxon>Eutreptiella</taxon>
    </lineage>
</organism>